<dbReference type="AlphaFoldDB" id="A0A5Q4BND4"/>
<comment type="caution">
    <text evidence="1">The sequence shown here is derived from an EMBL/GenBank/DDBJ whole genome shotgun (WGS) entry which is preliminary data.</text>
</comment>
<proteinExistence type="predicted"/>
<evidence type="ECO:0000313" key="1">
    <source>
        <dbReference type="EMBL" id="TQN68109.1"/>
    </source>
</evidence>
<keyword evidence="2" id="KW-1185">Reference proteome</keyword>
<dbReference type="SUPFAM" id="SSF56112">
    <property type="entry name" value="Protein kinase-like (PK-like)"/>
    <property type="match status" value="1"/>
</dbReference>
<reference evidence="1 2" key="1">
    <citation type="journal article" date="2019" name="Sci. Rep.">
        <title>Colletotrichum shisoi sp. nov., an anthracnose pathogen of Perilla frutescens in Japan: molecular phylogenetic, morphological and genomic evidence.</title>
        <authorList>
            <person name="Gan P."/>
            <person name="Tsushima A."/>
            <person name="Hiroyama R."/>
            <person name="Narusaka M."/>
            <person name="Takano Y."/>
            <person name="Narusaka Y."/>
            <person name="Kawaradani M."/>
            <person name="Damm U."/>
            <person name="Shirasu K."/>
        </authorList>
    </citation>
    <scope>NUCLEOTIDE SEQUENCE [LARGE SCALE GENOMIC DNA]</scope>
    <source>
        <strain evidence="1 2">PG-2018a</strain>
    </source>
</reference>
<dbReference type="PANTHER" id="PTHR21310:SF37">
    <property type="entry name" value="AMINOGLYCOSIDE PHOSPHOTRANSFERASE DOMAIN-CONTAINING PROTEIN"/>
    <property type="match status" value="1"/>
</dbReference>
<organism evidence="1 2">
    <name type="scientific">Colletotrichum shisoi</name>
    <dbReference type="NCBI Taxonomy" id="2078593"/>
    <lineage>
        <taxon>Eukaryota</taxon>
        <taxon>Fungi</taxon>
        <taxon>Dikarya</taxon>
        <taxon>Ascomycota</taxon>
        <taxon>Pezizomycotina</taxon>
        <taxon>Sordariomycetes</taxon>
        <taxon>Hypocreomycetidae</taxon>
        <taxon>Glomerellales</taxon>
        <taxon>Glomerellaceae</taxon>
        <taxon>Colletotrichum</taxon>
        <taxon>Colletotrichum destructivum species complex</taxon>
    </lineage>
</organism>
<sequence>MSASLDASPGLAQPDTALELPNGPPITYDAALNTDRNIVQETQYVAATKALYRRLWADRNIMSALIKHHMGLGDQVDCTIARQNQWIRGNFNVCIPVEVRSSDSCQKLILRCAMPHKLAEAHNPGSVDEKFTHAKQRPLYVRLWHGLRRWLHALMRRPAFLSRYTMHASNCHLPTAYMLLEHVGSENSQMLSLTWNKYRGDAVRRKNLFQGISRLILSLSRVPQPRIGSFQFRDDGTVTLTNRPLVCSVMMLENEGTPMAMPRGTTYASTEPFVADMLSFHDRRFLRHPNMVYDEEDCRAEMAARLLLRMLAHRYIRHDRRNGPFVLQLDDFHASNVFVDAEWNVTSLIDLEWVCALPVERLAVPYWLTGCAIDGIRGDLGEEYNRSREEFMNVFEAEERNVTADVSLLSRTMRETWESGGVWFWQGMMSINAMSTLFTDHICPRFSTRLSSRDEQLLFRFWSEDATEVVASKVEQYNQYSAELRSLFGRSTATG</sequence>
<name>A0A5Q4BND4_9PEZI</name>
<protein>
    <recommendedName>
        <fullName evidence="3">Aminoglycoside phosphotransferase domain-containing protein</fullName>
    </recommendedName>
</protein>
<dbReference type="InterPro" id="IPR011009">
    <property type="entry name" value="Kinase-like_dom_sf"/>
</dbReference>
<dbReference type="EMBL" id="PUHP01000766">
    <property type="protein sequence ID" value="TQN68109.1"/>
    <property type="molecule type" value="Genomic_DNA"/>
</dbReference>
<evidence type="ECO:0000313" key="2">
    <source>
        <dbReference type="Proteomes" id="UP000326340"/>
    </source>
</evidence>
<dbReference type="PANTHER" id="PTHR21310">
    <property type="entry name" value="AMINOGLYCOSIDE PHOSPHOTRANSFERASE-RELATED-RELATED"/>
    <property type="match status" value="1"/>
</dbReference>
<accession>A0A5Q4BND4</accession>
<dbReference type="InterPro" id="IPR051678">
    <property type="entry name" value="AGP_Transferase"/>
</dbReference>
<gene>
    <name evidence="1" type="ORF">CSHISOI_07394</name>
</gene>
<dbReference type="OrthoDB" id="4822096at2759"/>
<evidence type="ECO:0008006" key="3">
    <source>
        <dbReference type="Google" id="ProtNLM"/>
    </source>
</evidence>
<dbReference type="Proteomes" id="UP000326340">
    <property type="component" value="Unassembled WGS sequence"/>
</dbReference>